<dbReference type="OrthoDB" id="6489427at2759"/>
<comment type="caution">
    <text evidence="2">The sequence shown here is derived from an EMBL/GenBank/DDBJ whole genome shotgun (WGS) entry which is preliminary data.</text>
</comment>
<dbReference type="InParanoid" id="A0A1V9XIX8"/>
<feature type="compositionally biased region" description="Low complexity" evidence="1">
    <location>
        <begin position="107"/>
        <end position="122"/>
    </location>
</feature>
<gene>
    <name evidence="2" type="ORF">BIW11_09806</name>
</gene>
<feature type="region of interest" description="Disordered" evidence="1">
    <location>
        <begin position="91"/>
        <end position="163"/>
    </location>
</feature>
<proteinExistence type="predicted"/>
<feature type="compositionally biased region" description="Polar residues" evidence="1">
    <location>
        <begin position="92"/>
        <end position="104"/>
    </location>
</feature>
<organism evidence="2 3">
    <name type="scientific">Tropilaelaps mercedesae</name>
    <dbReference type="NCBI Taxonomy" id="418985"/>
    <lineage>
        <taxon>Eukaryota</taxon>
        <taxon>Metazoa</taxon>
        <taxon>Ecdysozoa</taxon>
        <taxon>Arthropoda</taxon>
        <taxon>Chelicerata</taxon>
        <taxon>Arachnida</taxon>
        <taxon>Acari</taxon>
        <taxon>Parasitiformes</taxon>
        <taxon>Mesostigmata</taxon>
        <taxon>Gamasina</taxon>
        <taxon>Dermanyssoidea</taxon>
        <taxon>Laelapidae</taxon>
        <taxon>Tropilaelaps</taxon>
    </lineage>
</organism>
<feature type="compositionally biased region" description="Low complexity" evidence="1">
    <location>
        <begin position="32"/>
        <end position="58"/>
    </location>
</feature>
<dbReference type="Proteomes" id="UP000192247">
    <property type="component" value="Unassembled WGS sequence"/>
</dbReference>
<feature type="compositionally biased region" description="Gly residues" evidence="1">
    <location>
        <begin position="123"/>
        <end position="132"/>
    </location>
</feature>
<evidence type="ECO:0000256" key="1">
    <source>
        <dbReference type="SAM" id="MobiDB-lite"/>
    </source>
</evidence>
<evidence type="ECO:0000313" key="2">
    <source>
        <dbReference type="EMBL" id="OQR73318.1"/>
    </source>
</evidence>
<keyword evidence="3" id="KW-1185">Reference proteome</keyword>
<sequence>MRKLLAAYAAEPERVDSPDWIKDESLDVGGVSMSSNNNNNNSSNVNNNNTLSNNSSSNNEDDMHSDHSPLCSLQLPPPLLSLPLQLPLALSHNPQRTGSASSSPDPAALHLGHAAHNNNHGGSHVGQGGHAGQGAATPQDYSRNGPQQTSQQTSDNHSVTEDLRRSPKIEPLNQGGLHNDLSAQITNDFTSQNYTVPDAYTTQDPNTDPYVTAYTLGEDLSMNSPHMSLESTVLRYPPSGSTGGQPSTIVHHQAATFSRPEQLNSTETNDPSGISQYATASIQAQRTNQASQQDSQQQQQQQQQQVQQQQVQQQTSAGSVYSPVASPQYAVSTPCKMYHQQTSFSSDAASTPSSPSTPQCSFWTPAVSTESLAYVAPQRAVYSGSTFLVDHNPLDAASFTYGSATCMHSRRKYFSG</sequence>
<feature type="region of interest" description="Disordered" evidence="1">
    <location>
        <begin position="31"/>
        <end position="74"/>
    </location>
</feature>
<feature type="compositionally biased region" description="Polar residues" evidence="1">
    <location>
        <begin position="139"/>
        <end position="157"/>
    </location>
</feature>
<dbReference type="AlphaFoldDB" id="A0A1V9XIX8"/>
<reference evidence="2 3" key="1">
    <citation type="journal article" date="2017" name="Gigascience">
        <title>Draft genome of the honey bee ectoparasitic mite, Tropilaelaps mercedesae, is shaped by the parasitic life history.</title>
        <authorList>
            <person name="Dong X."/>
            <person name="Armstrong S.D."/>
            <person name="Xia D."/>
            <person name="Makepeace B.L."/>
            <person name="Darby A.C."/>
            <person name="Kadowaki T."/>
        </authorList>
    </citation>
    <scope>NUCLEOTIDE SEQUENCE [LARGE SCALE GENOMIC DNA]</scope>
    <source>
        <strain evidence="2">Wuxi-XJTLU</strain>
    </source>
</reference>
<name>A0A1V9XIX8_9ACAR</name>
<dbReference type="EMBL" id="MNPL01010127">
    <property type="protein sequence ID" value="OQR73318.1"/>
    <property type="molecule type" value="Genomic_DNA"/>
</dbReference>
<protein>
    <submittedName>
        <fullName evidence="2">Uncharacterized protein</fullName>
    </submittedName>
</protein>
<accession>A0A1V9XIX8</accession>
<evidence type="ECO:0000313" key="3">
    <source>
        <dbReference type="Proteomes" id="UP000192247"/>
    </source>
</evidence>